<comment type="caution">
    <text evidence="3">The sequence shown here is derived from an EMBL/GenBank/DDBJ whole genome shotgun (WGS) entry which is preliminary data.</text>
</comment>
<dbReference type="Gene3D" id="2.60.40.2810">
    <property type="match status" value="1"/>
</dbReference>
<dbReference type="EMBL" id="JAJEWP010000001">
    <property type="protein sequence ID" value="MCC2616334.1"/>
    <property type="molecule type" value="Genomic_DNA"/>
</dbReference>
<evidence type="ECO:0000256" key="2">
    <source>
        <dbReference type="SAM" id="SignalP"/>
    </source>
</evidence>
<dbReference type="RefSeq" id="WP_229159344.1">
    <property type="nucleotide sequence ID" value="NZ_JAJEWP010000001.1"/>
</dbReference>
<dbReference type="Pfam" id="PF17963">
    <property type="entry name" value="Big_9"/>
    <property type="match status" value="1"/>
</dbReference>
<evidence type="ECO:0000313" key="3">
    <source>
        <dbReference type="EMBL" id="MCC2616334.1"/>
    </source>
</evidence>
<proteinExistence type="predicted"/>
<feature type="region of interest" description="Disordered" evidence="1">
    <location>
        <begin position="22"/>
        <end position="46"/>
    </location>
</feature>
<dbReference type="Proteomes" id="UP001520878">
    <property type="component" value="Unassembled WGS sequence"/>
</dbReference>
<gene>
    <name evidence="3" type="ORF">LJ739_08785</name>
</gene>
<protein>
    <submittedName>
        <fullName evidence="3">Ig-like domain-containing protein</fullName>
    </submittedName>
</protein>
<keyword evidence="2" id="KW-0732">Signal</keyword>
<feature type="signal peptide" evidence="2">
    <location>
        <begin position="1"/>
        <end position="19"/>
    </location>
</feature>
<reference evidence="3 4" key="1">
    <citation type="submission" date="2021-10" db="EMBL/GenBank/DDBJ databases">
        <title>Draft genome of Aestuariibacter halophilus JC2043.</title>
        <authorList>
            <person name="Emsley S.A."/>
            <person name="Pfannmuller K.M."/>
            <person name="Ushijima B."/>
            <person name="Saw J.H."/>
            <person name="Videau P."/>
        </authorList>
    </citation>
    <scope>NUCLEOTIDE SEQUENCE [LARGE SCALE GENOMIC DNA]</scope>
    <source>
        <strain evidence="3 4">JC2043</strain>
    </source>
</reference>
<dbReference type="PROSITE" id="PS51257">
    <property type="entry name" value="PROKAR_LIPOPROTEIN"/>
    <property type="match status" value="1"/>
</dbReference>
<sequence length="703" mass="77241">MKNSPLLPIAILASLTACGGGSGGESNTSINPPLPATNQAPVAQNDTGNVFAGQSIELDVMANDSDPEGDTLTIETVGDVASGRVVMDGSVLRYESTGDFSGVVTFSYTVVDGNGGSSEATVSIDVLNRLTLAGRIDGVAQSDMTITAYVDDNAYTATTNNQGQFQLVVGIASEEQSIRLQSTADDRGIQYQTWLNAQDGLLSLADDEEQINDVVLSLLTTREALLLDAIAQQHGVPVSSDNLARYRLLIDHTDTFNGALAAKIARENPSVELPDAYQTAADVLSDLFGYADHLAEWKSAYPVQYQEALDALMQSVGTHESAETALMKDLLIFPKFSSSGKTITFEALYFNTSENGTYFPNKKSITRTFEQGRAVYDVDDWLIVSTPGQYCENSTTSERIWDWLDAFSLVLWKRVDDVDYLIRTRTIATSSTCYSGYTYRDEVDVLVVPSSENMTFSHGVYAMELSQRAKFSDDNDAIEKVAARVSFDESGSFEGYVEANENNKSGQWQVDNGHLVVTLDEGVTTQYRQLNFPSPVNQYVAVTTRNNTVVDVDSYRIATYSSVTTTVKDSYTIASATADNPYLERGDSGGFGFVLEVDGTGYDIYKRDGEWKTSDMVFSWHRIGNTFSLNYYSNPNEVYVLYDYCDVDLPDCAVYQSRELEIVGMDTLTGNYLVRSHRSMDFSKIKSGSTHYLAGYVDLFTIE</sequence>
<feature type="compositionally biased region" description="Polar residues" evidence="1">
    <location>
        <begin position="25"/>
        <end position="46"/>
    </location>
</feature>
<evidence type="ECO:0000256" key="1">
    <source>
        <dbReference type="SAM" id="MobiDB-lite"/>
    </source>
</evidence>
<feature type="chain" id="PRO_5046112180" evidence="2">
    <location>
        <begin position="20"/>
        <end position="703"/>
    </location>
</feature>
<accession>A0ABS8G6W8</accession>
<name>A0ABS8G6W8_9ALTE</name>
<evidence type="ECO:0000313" key="4">
    <source>
        <dbReference type="Proteomes" id="UP001520878"/>
    </source>
</evidence>
<organism evidence="3 4">
    <name type="scientific">Fluctibacter halophilus</name>
    <dbReference type="NCBI Taxonomy" id="226011"/>
    <lineage>
        <taxon>Bacteria</taxon>
        <taxon>Pseudomonadati</taxon>
        <taxon>Pseudomonadota</taxon>
        <taxon>Gammaproteobacteria</taxon>
        <taxon>Alteromonadales</taxon>
        <taxon>Alteromonadaceae</taxon>
        <taxon>Fluctibacter</taxon>
    </lineage>
</organism>
<keyword evidence="4" id="KW-1185">Reference proteome</keyword>